<comment type="catalytic activity">
    <reaction evidence="1">
        <text>Exonucleolytic cleavage of poly(A) to 5'-AMP.</text>
        <dbReference type="EC" id="3.1.13.4"/>
    </reaction>
</comment>
<keyword evidence="15" id="KW-0804">Transcription</keyword>
<dbReference type="GO" id="GO:0016740">
    <property type="term" value="F:transferase activity"/>
    <property type="evidence" value="ECO:0007669"/>
    <property type="project" value="UniProtKB-KW"/>
</dbReference>
<evidence type="ECO:0000256" key="9">
    <source>
        <dbReference type="ARBA" id="ARBA00022722"/>
    </source>
</evidence>
<protein>
    <recommendedName>
        <fullName evidence="7">poly(A)-specific ribonuclease</fullName>
        <ecNumber evidence="7">3.1.13.4</ecNumber>
    </recommendedName>
</protein>
<dbReference type="InterPro" id="IPR036397">
    <property type="entry name" value="RNaseH_sf"/>
</dbReference>
<dbReference type="SUPFAM" id="SSF53098">
    <property type="entry name" value="Ribonuclease H-like"/>
    <property type="match status" value="1"/>
</dbReference>
<gene>
    <name evidence="18" type="ORF">TCM_006895</name>
</gene>
<dbReference type="Gene3D" id="3.30.420.10">
    <property type="entry name" value="Ribonuclease H-like superfamily/Ribonuclease H"/>
    <property type="match status" value="2"/>
</dbReference>
<dbReference type="Proteomes" id="UP000026915">
    <property type="component" value="Chromosome 2"/>
</dbReference>
<dbReference type="EC" id="3.1.13.4" evidence="7"/>
<evidence type="ECO:0000256" key="3">
    <source>
        <dbReference type="ARBA" id="ARBA00004123"/>
    </source>
</evidence>
<dbReference type="GO" id="GO:0000932">
    <property type="term" value="C:P-body"/>
    <property type="evidence" value="ECO:0000318"/>
    <property type="project" value="GO_Central"/>
</dbReference>
<evidence type="ECO:0000256" key="5">
    <source>
        <dbReference type="ARBA" id="ARBA00008372"/>
    </source>
</evidence>
<reference evidence="18 19" key="1">
    <citation type="journal article" date="2013" name="Genome Biol.">
        <title>The genome sequence of the most widely cultivated cacao type and its use to identify candidate genes regulating pod color.</title>
        <authorList>
            <person name="Motamayor J.C."/>
            <person name="Mockaitis K."/>
            <person name="Schmutz J."/>
            <person name="Haiminen N."/>
            <person name="Iii D.L."/>
            <person name="Cornejo O."/>
            <person name="Findley S.D."/>
            <person name="Zheng P."/>
            <person name="Utro F."/>
            <person name="Royaert S."/>
            <person name="Saski C."/>
            <person name="Jenkins J."/>
            <person name="Podicheti R."/>
            <person name="Zhao M."/>
            <person name="Scheffler B.E."/>
            <person name="Stack J.C."/>
            <person name="Feltus F.A."/>
            <person name="Mustiga G.M."/>
            <person name="Amores F."/>
            <person name="Phillips W."/>
            <person name="Marelli J.P."/>
            <person name="May G.D."/>
            <person name="Shapiro H."/>
            <person name="Ma J."/>
            <person name="Bustamante C.D."/>
            <person name="Schnell R.J."/>
            <person name="Main D."/>
            <person name="Gilbert D."/>
            <person name="Parida L."/>
            <person name="Kuhn D.N."/>
        </authorList>
    </citation>
    <scope>NUCLEOTIDE SEQUENCE [LARGE SCALE GENOMIC DNA]</scope>
    <source>
        <strain evidence="19">cv. Matina 1-6</strain>
    </source>
</reference>
<comment type="subcellular location">
    <subcellularLocation>
        <location evidence="4">Cytoplasm</location>
    </subcellularLocation>
    <subcellularLocation>
        <location evidence="3">Nucleus</location>
    </subcellularLocation>
</comment>
<sequence length="205" mass="23198">MTAPGKKPVLVRQVFAEDLEREFALIRSAIDKYPFVSMDTEFPGTIFKQDKNLIHQADPAINYLFMKSNVDALRIIQLGLTLADSQGNLPDFNTPYRYVWEFNFKDFDFERDYCDKESIELLKIQGIDFVKNKKKGFFGLHGGLEKVAKLLNVARVAGVSHQAGSDSLLTLQCLMELKQSKVFDRINNGRMLPALALYGLVTVLG</sequence>
<evidence type="ECO:0000256" key="14">
    <source>
        <dbReference type="ARBA" id="ARBA00023015"/>
    </source>
</evidence>
<dbReference type="GO" id="GO:0030015">
    <property type="term" value="C:CCR4-NOT core complex"/>
    <property type="evidence" value="ECO:0000318"/>
    <property type="project" value="GO_Central"/>
</dbReference>
<proteinExistence type="inferred from homology"/>
<evidence type="ECO:0000256" key="15">
    <source>
        <dbReference type="ARBA" id="ARBA00023163"/>
    </source>
</evidence>
<keyword evidence="13" id="KW-0694">RNA-binding</keyword>
<comment type="cofactor">
    <cofactor evidence="2">
        <name>a divalent metal cation</name>
        <dbReference type="ChEBI" id="CHEBI:60240"/>
    </cofactor>
</comment>
<dbReference type="InParanoid" id="A0A061E6W8"/>
<dbReference type="GO" id="GO:0005634">
    <property type="term" value="C:nucleus"/>
    <property type="evidence" value="ECO:0007669"/>
    <property type="project" value="UniProtKB-SubCell"/>
</dbReference>
<evidence type="ECO:0000256" key="13">
    <source>
        <dbReference type="ARBA" id="ARBA00022884"/>
    </source>
</evidence>
<dbReference type="InterPro" id="IPR012337">
    <property type="entry name" value="RNaseH-like_sf"/>
</dbReference>
<dbReference type="AlphaFoldDB" id="A0A061E6W8"/>
<keyword evidence="9" id="KW-0540">Nuclease</keyword>
<keyword evidence="19" id="KW-1185">Reference proteome</keyword>
<dbReference type="GO" id="GO:0000288">
    <property type="term" value="P:nuclear-transcribed mRNA catabolic process, deadenylation-dependent decay"/>
    <property type="evidence" value="ECO:0000318"/>
    <property type="project" value="GO_Central"/>
</dbReference>
<evidence type="ECO:0000256" key="6">
    <source>
        <dbReference type="ARBA" id="ARBA00011757"/>
    </source>
</evidence>
<keyword evidence="12" id="KW-0269">Exonuclease</keyword>
<keyword evidence="11" id="KW-0378">Hydrolase</keyword>
<accession>A0A061E6W8</accession>
<evidence type="ECO:0000256" key="7">
    <source>
        <dbReference type="ARBA" id="ARBA00012161"/>
    </source>
</evidence>
<organism evidence="18 19">
    <name type="scientific">Theobroma cacao</name>
    <name type="common">Cacao</name>
    <name type="synonym">Cocoa</name>
    <dbReference type="NCBI Taxonomy" id="3641"/>
    <lineage>
        <taxon>Eukaryota</taxon>
        <taxon>Viridiplantae</taxon>
        <taxon>Streptophyta</taxon>
        <taxon>Embryophyta</taxon>
        <taxon>Tracheophyta</taxon>
        <taxon>Spermatophyta</taxon>
        <taxon>Magnoliopsida</taxon>
        <taxon>eudicotyledons</taxon>
        <taxon>Gunneridae</taxon>
        <taxon>Pentapetalae</taxon>
        <taxon>rosids</taxon>
        <taxon>malvids</taxon>
        <taxon>Malvales</taxon>
        <taxon>Malvaceae</taxon>
        <taxon>Byttnerioideae</taxon>
        <taxon>Theobroma</taxon>
    </lineage>
</organism>
<keyword evidence="10" id="KW-0479">Metal-binding</keyword>
<keyword evidence="8" id="KW-0963">Cytoplasm</keyword>
<dbReference type="HOGENOM" id="CLU_027974_1_0_1"/>
<evidence type="ECO:0000256" key="8">
    <source>
        <dbReference type="ARBA" id="ARBA00022490"/>
    </source>
</evidence>
<dbReference type="PANTHER" id="PTHR10797">
    <property type="entry name" value="CCR4-NOT TRANSCRIPTION COMPLEX SUBUNIT"/>
    <property type="match status" value="1"/>
</dbReference>
<comment type="subunit">
    <text evidence="6">Component of the CCR4-NOT complex, at least composed of CRR4 and CAF1 proteins.</text>
</comment>
<dbReference type="Gramene" id="EOX98033">
    <property type="protein sequence ID" value="EOX98033"/>
    <property type="gene ID" value="TCM_006895"/>
</dbReference>
<evidence type="ECO:0000256" key="2">
    <source>
        <dbReference type="ARBA" id="ARBA00001968"/>
    </source>
</evidence>
<evidence type="ECO:0000256" key="4">
    <source>
        <dbReference type="ARBA" id="ARBA00004496"/>
    </source>
</evidence>
<keyword evidence="16" id="KW-0539">Nucleus</keyword>
<dbReference type="InterPro" id="IPR039637">
    <property type="entry name" value="CNOT7/CNOT8/Pop2"/>
</dbReference>
<keyword evidence="14" id="KW-0805">Transcription regulation</keyword>
<dbReference type="GO" id="GO:0003723">
    <property type="term" value="F:RNA binding"/>
    <property type="evidence" value="ECO:0007669"/>
    <property type="project" value="UniProtKB-KW"/>
</dbReference>
<dbReference type="STRING" id="3641.A0A061E6W8"/>
<dbReference type="OMA" id="DIKYGFK"/>
<dbReference type="GO" id="GO:0004535">
    <property type="term" value="F:poly(A)-specific ribonuclease activity"/>
    <property type="evidence" value="ECO:0000318"/>
    <property type="project" value="GO_Central"/>
</dbReference>
<evidence type="ECO:0000313" key="19">
    <source>
        <dbReference type="Proteomes" id="UP000026915"/>
    </source>
</evidence>
<dbReference type="eggNOG" id="KOG0304">
    <property type="taxonomic scope" value="Eukaryota"/>
</dbReference>
<keyword evidence="18" id="KW-0808">Transferase</keyword>
<evidence type="ECO:0000256" key="16">
    <source>
        <dbReference type="ARBA" id="ARBA00023242"/>
    </source>
</evidence>
<dbReference type="GO" id="GO:0046872">
    <property type="term" value="F:metal ion binding"/>
    <property type="evidence" value="ECO:0007669"/>
    <property type="project" value="UniProtKB-KW"/>
</dbReference>
<dbReference type="InterPro" id="IPR006941">
    <property type="entry name" value="RNase_CAF1"/>
</dbReference>
<dbReference type="EMBL" id="CM001880">
    <property type="protein sequence ID" value="EOX98033.1"/>
    <property type="molecule type" value="Genomic_DNA"/>
</dbReference>
<evidence type="ECO:0000256" key="12">
    <source>
        <dbReference type="ARBA" id="ARBA00022839"/>
    </source>
</evidence>
<evidence type="ECO:0000313" key="18">
    <source>
        <dbReference type="EMBL" id="EOX98033.1"/>
    </source>
</evidence>
<evidence type="ECO:0000256" key="10">
    <source>
        <dbReference type="ARBA" id="ARBA00022723"/>
    </source>
</evidence>
<evidence type="ECO:0000256" key="11">
    <source>
        <dbReference type="ARBA" id="ARBA00022801"/>
    </source>
</evidence>
<evidence type="ECO:0000256" key="1">
    <source>
        <dbReference type="ARBA" id="ARBA00001663"/>
    </source>
</evidence>
<name>A0A061E6W8_THECC</name>
<evidence type="ECO:0000256" key="17">
    <source>
        <dbReference type="ARBA" id="ARBA00025148"/>
    </source>
</evidence>
<comment type="function">
    <text evidence="17">Ubiquitous transcription factor required for a diverse set of processes. It is a component of the CCR4 complex involved in the control of gene expression.</text>
</comment>
<comment type="similarity">
    <text evidence="5">Belongs to the CAF1 family.</text>
</comment>
<dbReference type="Pfam" id="PF04857">
    <property type="entry name" value="CAF1"/>
    <property type="match status" value="1"/>
</dbReference>